<sequence length="520" mass="56208">MGKKFDGFELILLACCFLLFAGFCLTKGKLDGGTEKSGAGSGQTMADTGGELSREELVLREQEAYLQKNAPQETAVSGSGSEEQPAAESEAREAASESAEAQQPAEGAETQEAVCEDLKIRVLIKTTNYAGYFHDKLVLKGNSPLHLNGDTYVAGAGEAVEITQDSPWFQNGCITVHPENSEAGISVENLKRAQGVPVYEGIFEVYQGSNGLVLVNELPLETYLKYVVPSEMPASYAGEALKAQAVCARTYAYRQMLGGGLSEYHAQVDDSVSYQVYNNTSRQESADQAVDATAGQILTCDGEPITAYFFSTSSGHTSTDEVWDSSSDEAYLESVYLGDDAAPDISTEEAFANFITTKDESNFEAEDGWYRWQVTLPIDYLNRRIAQYGIGTLSSIEVVRRSTGGAVETLTVHGTSGSRTLTSEYEIRELFSTKGYPVLKNDGKTTTEMSLMPSAYFICTPVTENGTVTGYRFIGGGYGHGVGMSQNGAAHMAERGSTYEEILHFFYANVELTEIGTTGE</sequence>
<dbReference type="InterPro" id="IPR051922">
    <property type="entry name" value="Bact_Sporulation_Assoc"/>
</dbReference>
<dbReference type="PANTHER" id="PTHR30032:SF4">
    <property type="entry name" value="AMIDASE ENHANCER"/>
    <property type="match status" value="1"/>
</dbReference>
<protein>
    <submittedName>
        <fullName evidence="3">SpoIID/LytB domain-containing protein</fullName>
    </submittedName>
</protein>
<dbReference type="NCBIfam" id="TIGR02669">
    <property type="entry name" value="SpoIID_LytB"/>
    <property type="match status" value="1"/>
</dbReference>
<dbReference type="EMBL" id="DWWU01000009">
    <property type="protein sequence ID" value="HJC14571.1"/>
    <property type="molecule type" value="Genomic_DNA"/>
</dbReference>
<gene>
    <name evidence="3" type="ORF">H9705_01905</name>
</gene>
<evidence type="ECO:0000313" key="4">
    <source>
        <dbReference type="Proteomes" id="UP000823849"/>
    </source>
</evidence>
<comment type="caution">
    <text evidence="3">The sequence shown here is derived from an EMBL/GenBank/DDBJ whole genome shotgun (WGS) entry which is preliminary data.</text>
</comment>
<dbReference type="InterPro" id="IPR013693">
    <property type="entry name" value="SpoIID/LytB_N"/>
</dbReference>
<dbReference type="Proteomes" id="UP000823849">
    <property type="component" value="Unassembled WGS sequence"/>
</dbReference>
<reference evidence="3" key="1">
    <citation type="journal article" date="2021" name="PeerJ">
        <title>Extensive microbial diversity within the chicken gut microbiome revealed by metagenomics and culture.</title>
        <authorList>
            <person name="Gilroy R."/>
            <person name="Ravi A."/>
            <person name="Getino M."/>
            <person name="Pursley I."/>
            <person name="Horton D.L."/>
            <person name="Alikhan N.F."/>
            <person name="Baker D."/>
            <person name="Gharbi K."/>
            <person name="Hall N."/>
            <person name="Watson M."/>
            <person name="Adriaenssens E.M."/>
            <person name="Foster-Nyarko E."/>
            <person name="Jarju S."/>
            <person name="Secka A."/>
            <person name="Antonio M."/>
            <person name="Oren A."/>
            <person name="Chaudhuri R.R."/>
            <person name="La Ragione R."/>
            <person name="Hildebrand F."/>
            <person name="Pallen M.J."/>
        </authorList>
    </citation>
    <scope>NUCLEOTIDE SEQUENCE</scope>
    <source>
        <strain evidence="3">CHK185-5351</strain>
    </source>
</reference>
<accession>A0A9D2N9H4</accession>
<dbReference type="PANTHER" id="PTHR30032">
    <property type="entry name" value="N-ACETYLMURAMOYL-L-ALANINE AMIDASE-RELATED"/>
    <property type="match status" value="1"/>
</dbReference>
<dbReference type="GO" id="GO:0030288">
    <property type="term" value="C:outer membrane-bounded periplasmic space"/>
    <property type="evidence" value="ECO:0007669"/>
    <property type="project" value="TreeGrafter"/>
</dbReference>
<name>A0A9D2N9H4_9FIRM</name>
<dbReference type="Pfam" id="PF08486">
    <property type="entry name" value="SpoIID"/>
    <property type="match status" value="1"/>
</dbReference>
<proteinExistence type="predicted"/>
<feature type="compositionally biased region" description="Low complexity" evidence="1">
    <location>
        <begin position="96"/>
        <end position="110"/>
    </location>
</feature>
<dbReference type="AlphaFoldDB" id="A0A9D2N9H4"/>
<feature type="compositionally biased region" description="Low complexity" evidence="1">
    <location>
        <begin position="77"/>
        <end position="88"/>
    </location>
</feature>
<evidence type="ECO:0000256" key="1">
    <source>
        <dbReference type="SAM" id="MobiDB-lite"/>
    </source>
</evidence>
<evidence type="ECO:0000259" key="2">
    <source>
        <dbReference type="Pfam" id="PF08486"/>
    </source>
</evidence>
<organism evidence="3 4">
    <name type="scientific">Candidatus Fusicatenibacter intestinigallinarum</name>
    <dbReference type="NCBI Taxonomy" id="2838598"/>
    <lineage>
        <taxon>Bacteria</taxon>
        <taxon>Bacillati</taxon>
        <taxon>Bacillota</taxon>
        <taxon>Clostridia</taxon>
        <taxon>Lachnospirales</taxon>
        <taxon>Lachnospiraceae</taxon>
        <taxon>Fusicatenibacter</taxon>
    </lineage>
</organism>
<reference evidence="3" key="2">
    <citation type="submission" date="2021-04" db="EMBL/GenBank/DDBJ databases">
        <authorList>
            <person name="Gilroy R."/>
        </authorList>
    </citation>
    <scope>NUCLEOTIDE SEQUENCE</scope>
    <source>
        <strain evidence="3">CHK185-5351</strain>
    </source>
</reference>
<feature type="region of interest" description="Disordered" evidence="1">
    <location>
        <begin position="69"/>
        <end position="110"/>
    </location>
</feature>
<evidence type="ECO:0000313" key="3">
    <source>
        <dbReference type="EMBL" id="HJC14571.1"/>
    </source>
</evidence>
<dbReference type="GO" id="GO:0030435">
    <property type="term" value="P:sporulation resulting in formation of a cellular spore"/>
    <property type="evidence" value="ECO:0007669"/>
    <property type="project" value="InterPro"/>
</dbReference>
<feature type="domain" description="Sporulation stage II protein D amidase enhancer LytB N-terminal" evidence="2">
    <location>
        <begin position="210"/>
        <end position="299"/>
    </location>
</feature>
<dbReference type="InterPro" id="IPR013486">
    <property type="entry name" value="SpoIID/LytB"/>
</dbReference>